<evidence type="ECO:0000256" key="3">
    <source>
        <dbReference type="ARBA" id="ARBA00022452"/>
    </source>
</evidence>
<evidence type="ECO:0000256" key="5">
    <source>
        <dbReference type="ARBA" id="ARBA00022729"/>
    </source>
</evidence>
<keyword evidence="6" id="KW-0472">Membrane</keyword>
<feature type="chain" id="PRO_5012552865" evidence="8">
    <location>
        <begin position="22"/>
        <end position="405"/>
    </location>
</feature>
<keyword evidence="5 8" id="KW-0732">Signal</keyword>
<name>A0A1X7A5Y5_9RHOB</name>
<evidence type="ECO:0000256" key="1">
    <source>
        <dbReference type="ARBA" id="ARBA00004571"/>
    </source>
</evidence>
<dbReference type="AlphaFoldDB" id="A0A1X7A5Y5"/>
<dbReference type="OrthoDB" id="9922at2"/>
<evidence type="ECO:0000313" key="10">
    <source>
        <dbReference type="Proteomes" id="UP000193570"/>
    </source>
</evidence>
<comment type="subcellular location">
    <subcellularLocation>
        <location evidence="1">Cell outer membrane</location>
        <topology evidence="1">Multi-pass membrane protein</topology>
    </subcellularLocation>
</comment>
<protein>
    <submittedName>
        <fullName evidence="9">Outer membrane protein transport protein (OMPP1/FadL/TodX)</fullName>
    </submittedName>
</protein>
<dbReference type="PANTHER" id="PTHR35093">
    <property type="entry name" value="OUTER MEMBRANE PROTEIN NMB0088-RELATED"/>
    <property type="match status" value="1"/>
</dbReference>
<dbReference type="RefSeq" id="WP_085793402.1">
    <property type="nucleotide sequence ID" value="NZ_FWFK01000008.1"/>
</dbReference>
<gene>
    <name evidence="9" type="ORF">ROJ8625_03732</name>
</gene>
<dbReference type="Proteomes" id="UP000193570">
    <property type="component" value="Unassembled WGS sequence"/>
</dbReference>
<accession>A0A1X7A5Y5</accession>
<dbReference type="PANTHER" id="PTHR35093:SF8">
    <property type="entry name" value="OUTER MEMBRANE PROTEIN NMB0088-RELATED"/>
    <property type="match status" value="1"/>
</dbReference>
<comment type="similarity">
    <text evidence="2">Belongs to the OmpP1/FadL family.</text>
</comment>
<dbReference type="GO" id="GO:0015483">
    <property type="term" value="F:long-chain fatty acid transporting porin activity"/>
    <property type="evidence" value="ECO:0007669"/>
    <property type="project" value="TreeGrafter"/>
</dbReference>
<keyword evidence="10" id="KW-1185">Reference proteome</keyword>
<keyword evidence="3" id="KW-1134">Transmembrane beta strand</keyword>
<evidence type="ECO:0000256" key="8">
    <source>
        <dbReference type="SAM" id="SignalP"/>
    </source>
</evidence>
<evidence type="ECO:0000256" key="7">
    <source>
        <dbReference type="ARBA" id="ARBA00023237"/>
    </source>
</evidence>
<dbReference type="Gene3D" id="2.40.160.60">
    <property type="entry name" value="Outer membrane protein transport protein (OMPP1/FadL/TodX)"/>
    <property type="match status" value="1"/>
</dbReference>
<dbReference type="EMBL" id="FWFK01000008">
    <property type="protein sequence ID" value="SLN71507.1"/>
    <property type="molecule type" value="Genomic_DNA"/>
</dbReference>
<dbReference type="GO" id="GO:0009279">
    <property type="term" value="C:cell outer membrane"/>
    <property type="evidence" value="ECO:0007669"/>
    <property type="project" value="UniProtKB-SubCell"/>
</dbReference>
<evidence type="ECO:0000256" key="6">
    <source>
        <dbReference type="ARBA" id="ARBA00023136"/>
    </source>
</evidence>
<dbReference type="SUPFAM" id="SSF56935">
    <property type="entry name" value="Porins"/>
    <property type="match status" value="1"/>
</dbReference>
<dbReference type="InterPro" id="IPR005017">
    <property type="entry name" value="OMPP1/FadL/TodX"/>
</dbReference>
<keyword evidence="7" id="KW-0998">Cell outer membrane</keyword>
<dbReference type="Pfam" id="PF03349">
    <property type="entry name" value="Toluene_X"/>
    <property type="match status" value="1"/>
</dbReference>
<keyword evidence="4" id="KW-0812">Transmembrane</keyword>
<evidence type="ECO:0000313" key="9">
    <source>
        <dbReference type="EMBL" id="SLN71507.1"/>
    </source>
</evidence>
<organism evidence="9 10">
    <name type="scientific">Roseivivax jejudonensis</name>
    <dbReference type="NCBI Taxonomy" id="1529041"/>
    <lineage>
        <taxon>Bacteria</taxon>
        <taxon>Pseudomonadati</taxon>
        <taxon>Pseudomonadota</taxon>
        <taxon>Alphaproteobacteria</taxon>
        <taxon>Rhodobacterales</taxon>
        <taxon>Roseobacteraceae</taxon>
        <taxon>Roseivivax</taxon>
    </lineage>
</organism>
<proteinExistence type="inferred from homology"/>
<sequence length="405" mass="42582">MTIRFVLAGACAALTFLPATARAENGLFYYCYGVASCGMGGASIATASGPEDALRNPASLAFSRPGYSIGGGLYLPRRGFTGGTGPLTNPGLAPGDEVESRGDVYPRGTIALSRRITPNLTFGLSGSDWGGGVTDYKVSRSAPGAAGNFDTEAMILVGTLNASLAYRATETLSFGASLVVGTQYLDTDFITKAFTAPENAGEGSTVMGIGLRAGLMYQEGPVSLGAYAASPIWFQEHGKYDDLLSGPIDVPAQLGVGMAYAFTPTTRVAADVSYTFYEDTEILGGQTVDGGFGWEDQWAIALGLEHDLSEKFTVRGGYNYSPSQIPDENSFANALAPTITEHVVSAGFSWRPDGTPDREFSFAASWAPETSQTDPGDGNAFSAAGNDTEIFMEEVQLLVGFTRRF</sequence>
<evidence type="ECO:0000256" key="4">
    <source>
        <dbReference type="ARBA" id="ARBA00022692"/>
    </source>
</evidence>
<reference evidence="9 10" key="1">
    <citation type="submission" date="2017-03" db="EMBL/GenBank/DDBJ databases">
        <authorList>
            <person name="Afonso C.L."/>
            <person name="Miller P.J."/>
            <person name="Scott M.A."/>
            <person name="Spackman E."/>
            <person name="Goraichik I."/>
            <person name="Dimitrov K.M."/>
            <person name="Suarez D.L."/>
            <person name="Swayne D.E."/>
        </authorList>
    </citation>
    <scope>NUCLEOTIDE SEQUENCE [LARGE SCALE GENOMIC DNA]</scope>
    <source>
        <strain evidence="9 10">CECT 8625</strain>
    </source>
</reference>
<evidence type="ECO:0000256" key="2">
    <source>
        <dbReference type="ARBA" id="ARBA00008163"/>
    </source>
</evidence>
<feature type="signal peptide" evidence="8">
    <location>
        <begin position="1"/>
        <end position="21"/>
    </location>
</feature>